<dbReference type="PROSITE" id="PS51257">
    <property type="entry name" value="PROKAR_LIPOPROTEIN"/>
    <property type="match status" value="1"/>
</dbReference>
<proteinExistence type="predicted"/>
<gene>
    <name evidence="2" type="ORF">J7302_01115</name>
</gene>
<dbReference type="SUPFAM" id="SSF56317">
    <property type="entry name" value="Carbon-nitrogen hydrolase"/>
    <property type="match status" value="1"/>
</dbReference>
<dbReference type="Proteomes" id="UP001519667">
    <property type="component" value="Unassembled WGS sequence"/>
</dbReference>
<dbReference type="EMBL" id="JAGTIS010000001">
    <property type="protein sequence ID" value="MBT8764752.1"/>
    <property type="molecule type" value="Genomic_DNA"/>
</dbReference>
<keyword evidence="2" id="KW-0378">Hydrolase</keyword>
<sequence length="310" mass="33783">MRKLLTPLLAAVLVACLTAYAVWTGERPRAHYLSDLRASVASDHGRATESGNLLVIRPSLYPSDYRDPAFLRLKLAASLDAARTAGLLNKNTVVALPDQIGTWLLLRGEKQSLYQARSLDEADTLLKLSHPTLIGRLFLQGQGVEEALLRTKAKRMARDYQKLFSGLAREYGVTLLAGSIVLPTPYFKEGKLRSGHGELYNLALAFSPDGKVLGKPYRQPWPESSQEVTLQHLDTGVLQITIKRSWAQGFPQNDVTVANSNGSASLPTFLRGRLWSLQGAPSGSALTPPDIAQANNAPGAHLLNVWLDAP</sequence>
<evidence type="ECO:0000256" key="1">
    <source>
        <dbReference type="SAM" id="SignalP"/>
    </source>
</evidence>
<keyword evidence="3" id="KW-1185">Reference proteome</keyword>
<feature type="signal peptide" evidence="1">
    <location>
        <begin position="1"/>
        <end position="21"/>
    </location>
</feature>
<feature type="chain" id="PRO_5046778843" evidence="1">
    <location>
        <begin position="22"/>
        <end position="310"/>
    </location>
</feature>
<accession>A0ABS5XAU5</accession>
<dbReference type="Gene3D" id="3.60.110.10">
    <property type="entry name" value="Carbon-nitrogen hydrolase"/>
    <property type="match status" value="1"/>
</dbReference>
<comment type="caution">
    <text evidence="2">The sequence shown here is derived from an EMBL/GenBank/DDBJ whole genome shotgun (WGS) entry which is preliminary data.</text>
</comment>
<organism evidence="2 3">
    <name type="scientific">Metapseudomonas boanensis</name>
    <dbReference type="NCBI Taxonomy" id="2822138"/>
    <lineage>
        <taxon>Bacteria</taxon>
        <taxon>Pseudomonadati</taxon>
        <taxon>Pseudomonadota</taxon>
        <taxon>Gammaproteobacteria</taxon>
        <taxon>Pseudomonadales</taxon>
        <taxon>Pseudomonadaceae</taxon>
        <taxon>Metapseudomonas</taxon>
    </lineage>
</organism>
<name>A0ABS5XAU5_9GAMM</name>
<dbReference type="GO" id="GO:0016787">
    <property type="term" value="F:hydrolase activity"/>
    <property type="evidence" value="ECO:0007669"/>
    <property type="project" value="UniProtKB-KW"/>
</dbReference>
<evidence type="ECO:0000313" key="3">
    <source>
        <dbReference type="Proteomes" id="UP001519667"/>
    </source>
</evidence>
<protein>
    <submittedName>
        <fullName evidence="2">Hydrolase</fullName>
    </submittedName>
</protein>
<dbReference type="RefSeq" id="WP_215369077.1">
    <property type="nucleotide sequence ID" value="NZ_JAGTIS010000001.1"/>
</dbReference>
<dbReference type="InterPro" id="IPR036526">
    <property type="entry name" value="C-N_Hydrolase_sf"/>
</dbReference>
<reference evidence="2 3" key="1">
    <citation type="submission" date="2021-04" db="EMBL/GenBank/DDBJ databases">
        <title>Pseudomonas boanensis sp. nov., a bacterium isolated from river water used for household purposes in Boane District, Mozambique.</title>
        <authorList>
            <person name="Nicklasson M."/>
            <person name="Martin-Rodriguez A.J."/>
            <person name="Thorell K."/>
            <person name="Neves L."/>
            <person name="Mussagy A."/>
            <person name="Rydberg H.A."/>
            <person name="Hernroth B."/>
            <person name="Svensson-Stadler L."/>
            <person name="Sjoling A."/>
        </authorList>
    </citation>
    <scope>NUCLEOTIDE SEQUENCE [LARGE SCALE GENOMIC DNA]</scope>
    <source>
        <strain evidence="2 3">DB1</strain>
    </source>
</reference>
<keyword evidence="1" id="KW-0732">Signal</keyword>
<evidence type="ECO:0000313" key="2">
    <source>
        <dbReference type="EMBL" id="MBT8764752.1"/>
    </source>
</evidence>